<feature type="domain" description="Response regulatory" evidence="3">
    <location>
        <begin position="5"/>
        <end position="122"/>
    </location>
</feature>
<dbReference type="Gene3D" id="3.40.50.2300">
    <property type="match status" value="1"/>
</dbReference>
<keyword evidence="1 2" id="KW-0597">Phosphoprotein</keyword>
<dbReference type="InterPro" id="IPR011006">
    <property type="entry name" value="CheY-like_superfamily"/>
</dbReference>
<dbReference type="AlphaFoldDB" id="A0A5A9VYW3"/>
<proteinExistence type="predicted"/>
<keyword evidence="5" id="KW-1185">Reference proteome</keyword>
<dbReference type="InterPro" id="IPR050595">
    <property type="entry name" value="Bact_response_regulator"/>
</dbReference>
<dbReference type="OrthoDB" id="9800897at2"/>
<dbReference type="GO" id="GO:0000160">
    <property type="term" value="P:phosphorelay signal transduction system"/>
    <property type="evidence" value="ECO:0007669"/>
    <property type="project" value="InterPro"/>
</dbReference>
<organism evidence="4 5">
    <name type="scientific">Nitrincola tapanii</name>
    <dbReference type="NCBI Taxonomy" id="1708751"/>
    <lineage>
        <taxon>Bacteria</taxon>
        <taxon>Pseudomonadati</taxon>
        <taxon>Pseudomonadota</taxon>
        <taxon>Gammaproteobacteria</taxon>
        <taxon>Oceanospirillales</taxon>
        <taxon>Oceanospirillaceae</taxon>
        <taxon>Nitrincola</taxon>
    </lineage>
</organism>
<protein>
    <submittedName>
        <fullName evidence="4">Response regulator</fullName>
    </submittedName>
</protein>
<reference evidence="4 5" key="1">
    <citation type="submission" date="2019-03" db="EMBL/GenBank/DDBJ databases">
        <title>Nitrincola sp. nov. isolated from an Indian soda lake.</title>
        <authorList>
            <person name="Joshi A."/>
            <person name="Thite S.V."/>
            <person name="Joseph N."/>
            <person name="Dhotre D."/>
            <person name="Moorthy M."/>
            <person name="Shouche Y.S."/>
        </authorList>
    </citation>
    <scope>NUCLEOTIDE SEQUENCE [LARGE SCALE GENOMIC DNA]</scope>
    <source>
        <strain evidence="4 5">MEB193</strain>
    </source>
</reference>
<evidence type="ECO:0000256" key="2">
    <source>
        <dbReference type="PROSITE-ProRule" id="PRU00169"/>
    </source>
</evidence>
<dbReference type="SUPFAM" id="SSF52172">
    <property type="entry name" value="CheY-like"/>
    <property type="match status" value="1"/>
</dbReference>
<dbReference type="EMBL" id="SMRS01000012">
    <property type="protein sequence ID" value="KAA0873583.1"/>
    <property type="molecule type" value="Genomic_DNA"/>
</dbReference>
<evidence type="ECO:0000313" key="4">
    <source>
        <dbReference type="EMBL" id="KAA0873583.1"/>
    </source>
</evidence>
<dbReference type="Pfam" id="PF00072">
    <property type="entry name" value="Response_reg"/>
    <property type="match status" value="1"/>
</dbReference>
<dbReference type="RefSeq" id="WP_149391847.1">
    <property type="nucleotide sequence ID" value="NZ_SMRS01000012.1"/>
</dbReference>
<feature type="modified residue" description="4-aspartylphosphate" evidence="2">
    <location>
        <position position="55"/>
    </location>
</feature>
<evidence type="ECO:0000256" key="1">
    <source>
        <dbReference type="ARBA" id="ARBA00022553"/>
    </source>
</evidence>
<accession>A0A5A9VYW3</accession>
<comment type="caution">
    <text evidence="4">The sequence shown here is derived from an EMBL/GenBank/DDBJ whole genome shotgun (WGS) entry which is preliminary data.</text>
</comment>
<gene>
    <name evidence="4" type="ORF">E1H14_12645</name>
</gene>
<dbReference type="SMART" id="SM00448">
    <property type="entry name" value="REC"/>
    <property type="match status" value="1"/>
</dbReference>
<dbReference type="PROSITE" id="PS50110">
    <property type="entry name" value="RESPONSE_REGULATORY"/>
    <property type="match status" value="1"/>
</dbReference>
<evidence type="ECO:0000313" key="5">
    <source>
        <dbReference type="Proteomes" id="UP000325302"/>
    </source>
</evidence>
<evidence type="ECO:0000259" key="3">
    <source>
        <dbReference type="PROSITE" id="PS50110"/>
    </source>
</evidence>
<dbReference type="PANTHER" id="PTHR44591:SF3">
    <property type="entry name" value="RESPONSE REGULATORY DOMAIN-CONTAINING PROTEIN"/>
    <property type="match status" value="1"/>
</dbReference>
<dbReference type="InterPro" id="IPR001789">
    <property type="entry name" value="Sig_transdc_resp-reg_receiver"/>
</dbReference>
<dbReference type="Proteomes" id="UP000325302">
    <property type="component" value="Unassembled WGS sequence"/>
</dbReference>
<dbReference type="PANTHER" id="PTHR44591">
    <property type="entry name" value="STRESS RESPONSE REGULATOR PROTEIN 1"/>
    <property type="match status" value="1"/>
</dbReference>
<sequence length="134" mass="14732">MNRLSLICVEDDEDIGMILHYALVQLAGFQVELFTSAEAALLHLERYPPDLFLLDVMLPGMSGVEFLTELRKQPRFAHTPAIFLTAKTHFLSKEAAQALLLSGVITKPFNPLTLGDEILSLMQSTSADAGDVSE</sequence>
<name>A0A5A9VYW3_9GAMM</name>